<accession>A0ABQ8UW95</accession>
<organism evidence="2 3">
    <name type="scientific">Lentinula lateritia</name>
    <dbReference type="NCBI Taxonomy" id="40482"/>
    <lineage>
        <taxon>Eukaryota</taxon>
        <taxon>Fungi</taxon>
        <taxon>Dikarya</taxon>
        <taxon>Basidiomycota</taxon>
        <taxon>Agaricomycotina</taxon>
        <taxon>Agaricomycetes</taxon>
        <taxon>Agaricomycetidae</taxon>
        <taxon>Agaricales</taxon>
        <taxon>Marasmiineae</taxon>
        <taxon>Omphalotaceae</taxon>
        <taxon>Lentinula</taxon>
    </lineage>
</organism>
<protein>
    <submittedName>
        <fullName evidence="2">Uncharacterized protein</fullName>
    </submittedName>
</protein>
<feature type="signal peptide" evidence="1">
    <location>
        <begin position="1"/>
        <end position="22"/>
    </location>
</feature>
<evidence type="ECO:0000313" key="3">
    <source>
        <dbReference type="Proteomes" id="UP001150217"/>
    </source>
</evidence>
<keyword evidence="1" id="KW-0732">Signal</keyword>
<reference evidence="2" key="1">
    <citation type="submission" date="2022-08" db="EMBL/GenBank/DDBJ databases">
        <title>A Global Phylogenomic Analysis of the Shiitake Genus Lentinula.</title>
        <authorList>
            <consortium name="DOE Joint Genome Institute"/>
            <person name="Sierra-Patev S."/>
            <person name="Min B."/>
            <person name="Naranjo-Ortiz M."/>
            <person name="Looney B."/>
            <person name="Konkel Z."/>
            <person name="Slot J.C."/>
            <person name="Sakamoto Y."/>
            <person name="Steenwyk J.L."/>
            <person name="Rokas A."/>
            <person name="Carro J."/>
            <person name="Camarero S."/>
            <person name="Ferreira P."/>
            <person name="Molpeceres G."/>
            <person name="Ruiz-Duenas F.J."/>
            <person name="Serrano A."/>
            <person name="Henrissat B."/>
            <person name="Drula E."/>
            <person name="Hughes K.W."/>
            <person name="Mata J.L."/>
            <person name="Ishikawa N.K."/>
            <person name="Vargas-Isla R."/>
            <person name="Ushijima S."/>
            <person name="Smith C.A."/>
            <person name="Ahrendt S."/>
            <person name="Andreopoulos W."/>
            <person name="He G."/>
            <person name="Labutti K."/>
            <person name="Lipzen A."/>
            <person name="Ng V."/>
            <person name="Riley R."/>
            <person name="Sandor L."/>
            <person name="Barry K."/>
            <person name="Martinez A.T."/>
            <person name="Xiao Y."/>
            <person name="Gibbons J.G."/>
            <person name="Terashima K."/>
            <person name="Grigoriev I.V."/>
            <person name="Hibbett D.S."/>
        </authorList>
    </citation>
    <scope>NUCLEOTIDE SEQUENCE</scope>
    <source>
        <strain evidence="2">RHP3577 ss4</strain>
    </source>
</reference>
<dbReference type="Proteomes" id="UP001150217">
    <property type="component" value="Unassembled WGS sequence"/>
</dbReference>
<keyword evidence="3" id="KW-1185">Reference proteome</keyword>
<comment type="caution">
    <text evidence="2">The sequence shown here is derived from an EMBL/GenBank/DDBJ whole genome shotgun (WGS) entry which is preliminary data.</text>
</comment>
<gene>
    <name evidence="2" type="ORF">C8R41DRAFT_872344</name>
</gene>
<name>A0ABQ8UW95_9AGAR</name>
<proteinExistence type="predicted"/>
<dbReference type="EMBL" id="JANVFT010000154">
    <property type="protein sequence ID" value="KAJ4463706.1"/>
    <property type="molecule type" value="Genomic_DNA"/>
</dbReference>
<feature type="chain" id="PRO_5046892744" evidence="1">
    <location>
        <begin position="23"/>
        <end position="201"/>
    </location>
</feature>
<evidence type="ECO:0000256" key="1">
    <source>
        <dbReference type="SAM" id="SignalP"/>
    </source>
</evidence>
<evidence type="ECO:0000313" key="2">
    <source>
        <dbReference type="EMBL" id="KAJ4463706.1"/>
    </source>
</evidence>
<sequence>MHFYHSILFVFGFLCIAYSATPQPISGLHATSQNFKRVATDQKKALVKFHHCCSPQPDVETAYMVRLRIKKKIEHDVGGSIPIVFEEIGTPDFVGNTIGFDVIWVENGRQVSITEGKVVEVQTSSGKSTSYWKVELGVVPQAVHVVDPKAGHAGTPGISINDSPVGKDFSLHEQKIAIIRTVLWLTAKAAQSELHLRAIRY</sequence>